<dbReference type="PANTHER" id="PTHR12358:SF101">
    <property type="entry name" value="MITOCHONDRIAL IMPORT INNER MEMBRANE TRANSLOCASE SUBUNIT TIM54"/>
    <property type="match status" value="1"/>
</dbReference>
<proteinExistence type="inferred from homology"/>
<dbReference type="GO" id="GO:0015031">
    <property type="term" value="P:protein transport"/>
    <property type="evidence" value="ECO:0007669"/>
    <property type="project" value="UniProtKB-KW"/>
</dbReference>
<evidence type="ECO:0000313" key="14">
    <source>
        <dbReference type="Proteomes" id="UP000799424"/>
    </source>
</evidence>
<organism evidence="13 14">
    <name type="scientific">Ophiobolus disseminans</name>
    <dbReference type="NCBI Taxonomy" id="1469910"/>
    <lineage>
        <taxon>Eukaryota</taxon>
        <taxon>Fungi</taxon>
        <taxon>Dikarya</taxon>
        <taxon>Ascomycota</taxon>
        <taxon>Pezizomycotina</taxon>
        <taxon>Dothideomycetes</taxon>
        <taxon>Pleosporomycetidae</taxon>
        <taxon>Pleosporales</taxon>
        <taxon>Pleosporineae</taxon>
        <taxon>Phaeosphaeriaceae</taxon>
        <taxon>Ophiobolus</taxon>
    </lineage>
</organism>
<keyword evidence="9" id="KW-0811">Translocation</keyword>
<dbReference type="PANTHER" id="PTHR12358">
    <property type="entry name" value="SPHINGOSINE KINASE"/>
    <property type="match status" value="1"/>
</dbReference>
<keyword evidence="11" id="KW-0472">Membrane</keyword>
<dbReference type="Proteomes" id="UP000799424">
    <property type="component" value="Unassembled WGS sequence"/>
</dbReference>
<feature type="region of interest" description="Disordered" evidence="12">
    <location>
        <begin position="229"/>
        <end position="291"/>
    </location>
</feature>
<evidence type="ECO:0000256" key="5">
    <source>
        <dbReference type="ARBA" id="ARBA00022692"/>
    </source>
</evidence>
<sequence length="466" mass="52525">MAEPDVKAAPAGSGSAGPSKPPRPPNPVWRMMGLPNFRFRLPSRNWIIFLSVTGSWTAAVMYDRREKKRIQKKWAKVVEHIAQEPLDAQQLPRKVTVYVSAPPADGLVPARDHFFEYVKPILVAAALDWDAVEGRREGDVRAGLAERIRKLRKQRGESSLEPLEESFEESLDGLRQRAGVKAWDGIGGDIVIGRHTWKEYVRGLHEGWLGPLDPPIPVAEPTTLEFPVPQIEEPSSSPAPSAPGSEPTVVHATDDASPQSLPDTPLPEESDKPKEEENKPKKKKQPPPFIKPTQYENALLSRNCPQALGPAAVVPFPHLLGFWNFPIRMYRFLNRRQAADDIGRQTAAAVLGAYRPFEIAGETANLSGDDGESSAQWEQQRLLAYEEDNYHKTARDRSKDEEGKERLWLDDMVLDRRIAERMRRFVLDAEVEERANNIPAEKKKEPWFSSLWPKQERAAWEGLSDD</sequence>
<evidence type="ECO:0000256" key="1">
    <source>
        <dbReference type="ARBA" id="ARBA00004434"/>
    </source>
</evidence>
<accession>A0A6A7AI01</accession>
<evidence type="ECO:0000256" key="10">
    <source>
        <dbReference type="ARBA" id="ARBA00023128"/>
    </source>
</evidence>
<dbReference type="EMBL" id="MU006216">
    <property type="protein sequence ID" value="KAF2832930.1"/>
    <property type="molecule type" value="Genomic_DNA"/>
</dbReference>
<dbReference type="Pfam" id="PF11711">
    <property type="entry name" value="Tim54"/>
    <property type="match status" value="1"/>
</dbReference>
<feature type="compositionally biased region" description="Low complexity" evidence="12">
    <location>
        <begin position="232"/>
        <end position="247"/>
    </location>
</feature>
<evidence type="ECO:0000256" key="3">
    <source>
        <dbReference type="ARBA" id="ARBA00020796"/>
    </source>
</evidence>
<dbReference type="GO" id="GO:0005743">
    <property type="term" value="C:mitochondrial inner membrane"/>
    <property type="evidence" value="ECO:0007669"/>
    <property type="project" value="UniProtKB-SubCell"/>
</dbReference>
<evidence type="ECO:0000256" key="8">
    <source>
        <dbReference type="ARBA" id="ARBA00022989"/>
    </source>
</evidence>
<keyword evidence="14" id="KW-1185">Reference proteome</keyword>
<name>A0A6A7AI01_9PLEO</name>
<evidence type="ECO:0000256" key="11">
    <source>
        <dbReference type="ARBA" id="ARBA00023136"/>
    </source>
</evidence>
<comment type="similarity">
    <text evidence="2">Belongs to the TIM54 family.</text>
</comment>
<reference evidence="13" key="1">
    <citation type="journal article" date="2020" name="Stud. Mycol.">
        <title>101 Dothideomycetes genomes: a test case for predicting lifestyles and emergence of pathogens.</title>
        <authorList>
            <person name="Haridas S."/>
            <person name="Albert R."/>
            <person name="Binder M."/>
            <person name="Bloem J."/>
            <person name="Labutti K."/>
            <person name="Salamov A."/>
            <person name="Andreopoulos B."/>
            <person name="Baker S."/>
            <person name="Barry K."/>
            <person name="Bills G."/>
            <person name="Bluhm B."/>
            <person name="Cannon C."/>
            <person name="Castanera R."/>
            <person name="Culley D."/>
            <person name="Daum C."/>
            <person name="Ezra D."/>
            <person name="Gonzalez J."/>
            <person name="Henrissat B."/>
            <person name="Kuo A."/>
            <person name="Liang C."/>
            <person name="Lipzen A."/>
            <person name="Lutzoni F."/>
            <person name="Magnuson J."/>
            <person name="Mondo S."/>
            <person name="Nolan M."/>
            <person name="Ohm R."/>
            <person name="Pangilinan J."/>
            <person name="Park H.-J."/>
            <person name="Ramirez L."/>
            <person name="Alfaro M."/>
            <person name="Sun H."/>
            <person name="Tritt A."/>
            <person name="Yoshinaga Y."/>
            <person name="Zwiers L.-H."/>
            <person name="Turgeon B."/>
            <person name="Goodwin S."/>
            <person name="Spatafora J."/>
            <person name="Crous P."/>
            <person name="Grigoriev I."/>
        </authorList>
    </citation>
    <scope>NUCLEOTIDE SEQUENCE</scope>
    <source>
        <strain evidence="13">CBS 113818</strain>
    </source>
</reference>
<evidence type="ECO:0000256" key="2">
    <source>
        <dbReference type="ARBA" id="ARBA00006355"/>
    </source>
</evidence>
<evidence type="ECO:0000256" key="6">
    <source>
        <dbReference type="ARBA" id="ARBA00022792"/>
    </source>
</evidence>
<keyword evidence="7" id="KW-0653">Protein transport</keyword>
<dbReference type="AlphaFoldDB" id="A0A6A7AI01"/>
<feature type="compositionally biased region" description="Basic and acidic residues" evidence="12">
    <location>
        <begin position="269"/>
        <end position="279"/>
    </location>
</feature>
<evidence type="ECO:0000256" key="7">
    <source>
        <dbReference type="ARBA" id="ARBA00022927"/>
    </source>
</evidence>
<keyword evidence="8" id="KW-1133">Transmembrane helix</keyword>
<keyword evidence="6" id="KW-0999">Mitochondrion inner membrane</keyword>
<evidence type="ECO:0000313" key="13">
    <source>
        <dbReference type="EMBL" id="KAF2832930.1"/>
    </source>
</evidence>
<dbReference type="InterPro" id="IPR021056">
    <property type="entry name" value="Mt_import_IM_translocase_Tim54"/>
</dbReference>
<feature type="compositionally biased region" description="Low complexity" evidence="12">
    <location>
        <begin position="8"/>
        <end position="18"/>
    </location>
</feature>
<keyword evidence="10" id="KW-0496">Mitochondrion</keyword>
<evidence type="ECO:0000256" key="12">
    <source>
        <dbReference type="SAM" id="MobiDB-lite"/>
    </source>
</evidence>
<keyword evidence="4" id="KW-0813">Transport</keyword>
<gene>
    <name evidence="13" type="ORF">CC86DRAFT_450771</name>
</gene>
<evidence type="ECO:0000256" key="9">
    <source>
        <dbReference type="ARBA" id="ARBA00023010"/>
    </source>
</evidence>
<protein>
    <recommendedName>
        <fullName evidence="3">Mitochondrial import inner membrane translocase subunit TIM54</fullName>
    </recommendedName>
</protein>
<dbReference type="InterPro" id="IPR050187">
    <property type="entry name" value="Lipid_Phosphate_FormReg"/>
</dbReference>
<comment type="subcellular location">
    <subcellularLocation>
        <location evidence="1">Mitochondrion inner membrane</location>
        <topology evidence="1">Single-pass membrane protein</topology>
    </subcellularLocation>
</comment>
<dbReference type="OrthoDB" id="5598305at2759"/>
<keyword evidence="5" id="KW-0812">Transmembrane</keyword>
<feature type="region of interest" description="Disordered" evidence="12">
    <location>
        <begin position="1"/>
        <end position="26"/>
    </location>
</feature>
<evidence type="ECO:0000256" key="4">
    <source>
        <dbReference type="ARBA" id="ARBA00022448"/>
    </source>
</evidence>